<feature type="region of interest" description="Disordered" evidence="1">
    <location>
        <begin position="91"/>
        <end position="110"/>
    </location>
</feature>
<gene>
    <name evidence="2" type="ORF">B0H67DRAFT_265478</name>
</gene>
<name>A0AA40A7N3_9PEZI</name>
<evidence type="ECO:0000256" key="1">
    <source>
        <dbReference type="SAM" id="MobiDB-lite"/>
    </source>
</evidence>
<organism evidence="2 3">
    <name type="scientific">Lasiosphaeris hirsuta</name>
    <dbReference type="NCBI Taxonomy" id="260670"/>
    <lineage>
        <taxon>Eukaryota</taxon>
        <taxon>Fungi</taxon>
        <taxon>Dikarya</taxon>
        <taxon>Ascomycota</taxon>
        <taxon>Pezizomycotina</taxon>
        <taxon>Sordariomycetes</taxon>
        <taxon>Sordariomycetidae</taxon>
        <taxon>Sordariales</taxon>
        <taxon>Lasiosphaeriaceae</taxon>
        <taxon>Lasiosphaeris</taxon>
    </lineage>
</organism>
<comment type="caution">
    <text evidence="2">The sequence shown here is derived from an EMBL/GenBank/DDBJ whole genome shotgun (WGS) entry which is preliminary data.</text>
</comment>
<dbReference type="AlphaFoldDB" id="A0AA40A7N3"/>
<reference evidence="2" key="1">
    <citation type="submission" date="2023-06" db="EMBL/GenBank/DDBJ databases">
        <title>Genome-scale phylogeny and comparative genomics of the fungal order Sordariales.</title>
        <authorList>
            <consortium name="Lawrence Berkeley National Laboratory"/>
            <person name="Hensen N."/>
            <person name="Bonometti L."/>
            <person name="Westerberg I."/>
            <person name="Brannstrom I.O."/>
            <person name="Guillou S."/>
            <person name="Cros-Aarteil S."/>
            <person name="Calhoun S."/>
            <person name="Haridas S."/>
            <person name="Kuo A."/>
            <person name="Mondo S."/>
            <person name="Pangilinan J."/>
            <person name="Riley R."/>
            <person name="Labutti K."/>
            <person name="Andreopoulos B."/>
            <person name="Lipzen A."/>
            <person name="Chen C."/>
            <person name="Yanf M."/>
            <person name="Daum C."/>
            <person name="Ng V."/>
            <person name="Clum A."/>
            <person name="Steindorff A."/>
            <person name="Ohm R."/>
            <person name="Martin F."/>
            <person name="Silar P."/>
            <person name="Natvig D."/>
            <person name="Lalanne C."/>
            <person name="Gautier V."/>
            <person name="Ament-Velasquez S.L."/>
            <person name="Kruys A."/>
            <person name="Hutchinson M.I."/>
            <person name="Powell A.J."/>
            <person name="Barry K."/>
            <person name="Miller A.N."/>
            <person name="Grigoriev I.V."/>
            <person name="Debuchy R."/>
            <person name="Gladieux P."/>
            <person name="Thoren M.H."/>
            <person name="Johannesson H."/>
        </authorList>
    </citation>
    <scope>NUCLEOTIDE SEQUENCE</scope>
    <source>
        <strain evidence="2">SMH4607-1</strain>
    </source>
</reference>
<dbReference type="Proteomes" id="UP001172102">
    <property type="component" value="Unassembled WGS sequence"/>
</dbReference>
<sequence>MPDLRRSLRVRGLPWNHEGSPYIKLGTPIKQEPVQTRDRSPSGHTVAAEAKEWPNIERECGKSNKNRNRLGLTISIPPPGISTPRVTAALSPHRPWSSMPPPGSGFWADGRRNGRRNSLLSAWRRFDRGPLKYTLVCLLSLYIGRHLTLYLTDPYSSLLTIDPPPEREGAINLTVRFTPFFDSLDAFLSPAFNASQLDALLTHDHILDRAYRAHLRTGQPSDLLTPYWISDGIPDGQPEWARTINGSLTARGLAQRAADRAVRDYFAHRVRLAGDVLYSVADFHGLIRPPGVEADDSPLSRWTPERVLSAQEQSFRSQPRFKPIVPGKSEKVVRDVQIADGIQGLAFWVVRPMETELRVLEKALDATREFRWADERVIAGLMGVREGVGDEVKALYWGWVEGLGRPLQSMSRLLGADLGTRMMSAEERQLEEAALILCEKAYYADDPTELWEFWGRRGNAALEKLMVLRSLQVSEGDPQPEARQLYHDWKARRCDAQYVKDQCGYEILTREVAALQWFRVLMTNIWTMFHDTKLDAAKLIAEYTAENPGPRIKHEICCGPEPYWWPKPPRVWKLPLF</sequence>
<protein>
    <submittedName>
        <fullName evidence="2">Uncharacterized protein</fullName>
    </submittedName>
</protein>
<proteinExistence type="predicted"/>
<evidence type="ECO:0000313" key="3">
    <source>
        <dbReference type="Proteomes" id="UP001172102"/>
    </source>
</evidence>
<keyword evidence="3" id="KW-1185">Reference proteome</keyword>
<accession>A0AA40A7N3</accession>
<evidence type="ECO:0000313" key="2">
    <source>
        <dbReference type="EMBL" id="KAK0710802.1"/>
    </source>
</evidence>
<dbReference type="EMBL" id="JAUKUA010000005">
    <property type="protein sequence ID" value="KAK0710802.1"/>
    <property type="molecule type" value="Genomic_DNA"/>
</dbReference>